<reference evidence="2" key="1">
    <citation type="submission" date="2022-07" db="EMBL/GenBank/DDBJ databases">
        <authorList>
            <person name="Otstavnykh N."/>
            <person name="Isaeva M."/>
            <person name="Bystritskaya E."/>
        </authorList>
    </citation>
    <scope>NUCLEOTIDE SEQUENCE</scope>
    <source>
        <strain evidence="2">KCTC 52189</strain>
    </source>
</reference>
<name>A0AAE4B354_9RHOB</name>
<accession>A0AAE4B354</accession>
<sequence length="405" mass="44480">MTTANHSIILISNEDDITHAVGEALTDIKDVTLDVRPGTLASVNGAAVQMVDQHNLIVFKLNADTDREAVAELREQVGARGTLLALSDGSISLAEAMELKQNGIDEILPFPISREVLTKELLALSGHRTQLPALMNDEDAPRMGHVVPVMPVRGGIGATTVAINLADALQQKTGMRRKTAAHRVALVDLDIQFGTVANALDLDPSDIFFRMASEQVNLDATFISQSMQQHDSGLDILAAPDRFAPIEALDRAQVDALVGHLQRGYDYVVIDMPRTLVEWIAPILTRAARLLMVTDTTVPSIRQAHRLIEFFSQERLDLPVDMVVNHEKKPMFAARHHVEAQKVLDRPLKYWLPDDPRHARQALDRGELLSDAAGGAPLTKAIRRMSETILTETKNADAAQPKTKK</sequence>
<dbReference type="GO" id="GO:0005829">
    <property type="term" value="C:cytosol"/>
    <property type="evidence" value="ECO:0007669"/>
    <property type="project" value="TreeGrafter"/>
</dbReference>
<reference evidence="2" key="2">
    <citation type="submission" date="2023-02" db="EMBL/GenBank/DDBJ databases">
        <title>'Rhodoalgimonas zhirmunskyi' gen. nov., isolated from a red alga.</title>
        <authorList>
            <person name="Nedashkovskaya O.I."/>
            <person name="Otstavnykh N.Y."/>
            <person name="Bystritskaya E.P."/>
            <person name="Balabanova L.A."/>
            <person name="Isaeva M.P."/>
        </authorList>
    </citation>
    <scope>NUCLEOTIDE SEQUENCE</scope>
    <source>
        <strain evidence="2">KCTC 52189</strain>
    </source>
</reference>
<dbReference type="GO" id="GO:0005524">
    <property type="term" value="F:ATP binding"/>
    <property type="evidence" value="ECO:0007669"/>
    <property type="project" value="TreeGrafter"/>
</dbReference>
<dbReference type="GO" id="GO:0016887">
    <property type="term" value="F:ATP hydrolysis activity"/>
    <property type="evidence" value="ECO:0007669"/>
    <property type="project" value="TreeGrafter"/>
</dbReference>
<dbReference type="RefSeq" id="WP_306734959.1">
    <property type="nucleotide sequence ID" value="NZ_JANHAX010000002.1"/>
</dbReference>
<gene>
    <name evidence="2" type="ORF">NO357_07240</name>
</gene>
<dbReference type="GO" id="GO:0009898">
    <property type="term" value="C:cytoplasmic side of plasma membrane"/>
    <property type="evidence" value="ECO:0007669"/>
    <property type="project" value="TreeGrafter"/>
</dbReference>
<evidence type="ECO:0000313" key="2">
    <source>
        <dbReference type="EMBL" id="MDQ2089688.1"/>
    </source>
</evidence>
<proteinExistence type="predicted"/>
<organism evidence="2 3">
    <name type="scientific">Marimonas arenosa</name>
    <dbReference type="NCBI Taxonomy" id="1795305"/>
    <lineage>
        <taxon>Bacteria</taxon>
        <taxon>Pseudomonadati</taxon>
        <taxon>Pseudomonadota</taxon>
        <taxon>Alphaproteobacteria</taxon>
        <taxon>Rhodobacterales</taxon>
        <taxon>Paracoccaceae</taxon>
        <taxon>Marimonas</taxon>
    </lineage>
</organism>
<dbReference type="PANTHER" id="PTHR43384:SF13">
    <property type="entry name" value="SLR0110 PROTEIN"/>
    <property type="match status" value="1"/>
</dbReference>
<dbReference type="InterPro" id="IPR027417">
    <property type="entry name" value="P-loop_NTPase"/>
</dbReference>
<dbReference type="Proteomes" id="UP001226762">
    <property type="component" value="Unassembled WGS sequence"/>
</dbReference>
<dbReference type="Gene3D" id="3.40.50.300">
    <property type="entry name" value="P-loop containing nucleotide triphosphate hydrolases"/>
    <property type="match status" value="1"/>
</dbReference>
<dbReference type="InterPro" id="IPR025669">
    <property type="entry name" value="AAA_dom"/>
</dbReference>
<keyword evidence="3" id="KW-1185">Reference proteome</keyword>
<evidence type="ECO:0000313" key="3">
    <source>
        <dbReference type="Proteomes" id="UP001226762"/>
    </source>
</evidence>
<dbReference type="PANTHER" id="PTHR43384">
    <property type="entry name" value="SEPTUM SITE-DETERMINING PROTEIN MIND HOMOLOG, CHLOROPLASTIC-RELATED"/>
    <property type="match status" value="1"/>
</dbReference>
<dbReference type="SUPFAM" id="SSF52540">
    <property type="entry name" value="P-loop containing nucleoside triphosphate hydrolases"/>
    <property type="match status" value="1"/>
</dbReference>
<protein>
    <submittedName>
        <fullName evidence="2">AAA family ATPase</fullName>
    </submittedName>
</protein>
<dbReference type="GO" id="GO:0051782">
    <property type="term" value="P:negative regulation of cell division"/>
    <property type="evidence" value="ECO:0007669"/>
    <property type="project" value="TreeGrafter"/>
</dbReference>
<dbReference type="InterPro" id="IPR050625">
    <property type="entry name" value="ParA/MinD_ATPase"/>
</dbReference>
<comment type="caution">
    <text evidence="2">The sequence shown here is derived from an EMBL/GenBank/DDBJ whole genome shotgun (WGS) entry which is preliminary data.</text>
</comment>
<feature type="domain" description="AAA" evidence="1">
    <location>
        <begin position="146"/>
        <end position="312"/>
    </location>
</feature>
<dbReference type="AlphaFoldDB" id="A0AAE4B354"/>
<evidence type="ECO:0000259" key="1">
    <source>
        <dbReference type="Pfam" id="PF13614"/>
    </source>
</evidence>
<dbReference type="Pfam" id="PF13614">
    <property type="entry name" value="AAA_31"/>
    <property type="match status" value="1"/>
</dbReference>
<dbReference type="EMBL" id="JANHAX010000002">
    <property type="protein sequence ID" value="MDQ2089688.1"/>
    <property type="molecule type" value="Genomic_DNA"/>
</dbReference>